<dbReference type="InterPro" id="IPR004188">
    <property type="entry name" value="Phe-tRNA_ligase_II_N"/>
</dbReference>
<keyword evidence="6" id="KW-0030">Aminoacyl-tRNA synthetase</keyword>
<keyword evidence="3" id="KW-0547">Nucleotide-binding</keyword>
<dbReference type="InterPro" id="IPR045864">
    <property type="entry name" value="aa-tRNA-synth_II/BPL/LPL"/>
</dbReference>
<evidence type="ECO:0000259" key="8">
    <source>
        <dbReference type="PROSITE" id="PS50862"/>
    </source>
</evidence>
<dbReference type="GO" id="GO:0005524">
    <property type="term" value="F:ATP binding"/>
    <property type="evidence" value="ECO:0007669"/>
    <property type="project" value="UniProtKB-KW"/>
</dbReference>
<evidence type="ECO:0000256" key="6">
    <source>
        <dbReference type="ARBA" id="ARBA00023146"/>
    </source>
</evidence>
<dbReference type="SUPFAM" id="SSF55681">
    <property type="entry name" value="Class II aaRS and biotin synthetases"/>
    <property type="match status" value="1"/>
</dbReference>
<dbReference type="EC" id="6.1.1.20" evidence="1"/>
<dbReference type="Gene3D" id="3.30.930.10">
    <property type="entry name" value="Bira Bifunctional Protein, Domain 2"/>
    <property type="match status" value="1"/>
</dbReference>
<comment type="catalytic activity">
    <reaction evidence="7">
        <text>tRNA(Phe) + L-phenylalanine + ATP = L-phenylalanyl-tRNA(Phe) + AMP + diphosphate + H(+)</text>
        <dbReference type="Rhea" id="RHEA:19413"/>
        <dbReference type="Rhea" id="RHEA-COMP:9668"/>
        <dbReference type="Rhea" id="RHEA-COMP:9699"/>
        <dbReference type="ChEBI" id="CHEBI:15378"/>
        <dbReference type="ChEBI" id="CHEBI:30616"/>
        <dbReference type="ChEBI" id="CHEBI:33019"/>
        <dbReference type="ChEBI" id="CHEBI:58095"/>
        <dbReference type="ChEBI" id="CHEBI:78442"/>
        <dbReference type="ChEBI" id="CHEBI:78531"/>
        <dbReference type="ChEBI" id="CHEBI:456215"/>
        <dbReference type="EC" id="6.1.1.20"/>
    </reaction>
</comment>
<keyword evidence="5" id="KW-0648">Protein biosynthesis</keyword>
<protein>
    <recommendedName>
        <fullName evidence="1">phenylalanine--tRNA ligase</fullName>
        <ecNumber evidence="1">6.1.1.20</ecNumber>
    </recommendedName>
</protein>
<dbReference type="PROSITE" id="PS50862">
    <property type="entry name" value="AA_TRNA_LIGASE_II"/>
    <property type="match status" value="1"/>
</dbReference>
<dbReference type="PANTHER" id="PTHR11538:SF41">
    <property type="entry name" value="PHENYLALANINE--TRNA LIGASE, MITOCHONDRIAL"/>
    <property type="match status" value="1"/>
</dbReference>
<evidence type="ECO:0000256" key="7">
    <source>
        <dbReference type="ARBA" id="ARBA00049255"/>
    </source>
</evidence>
<evidence type="ECO:0000256" key="3">
    <source>
        <dbReference type="ARBA" id="ARBA00022741"/>
    </source>
</evidence>
<name>A0A381SWW1_9ZZZZ</name>
<dbReference type="InterPro" id="IPR006195">
    <property type="entry name" value="aa-tRNA-synth_II"/>
</dbReference>
<dbReference type="GO" id="GO:0006432">
    <property type="term" value="P:phenylalanyl-tRNA aminoacylation"/>
    <property type="evidence" value="ECO:0007669"/>
    <property type="project" value="InterPro"/>
</dbReference>
<accession>A0A381SWW1</accession>
<evidence type="ECO:0000256" key="4">
    <source>
        <dbReference type="ARBA" id="ARBA00022840"/>
    </source>
</evidence>
<reference evidence="9" key="1">
    <citation type="submission" date="2018-05" db="EMBL/GenBank/DDBJ databases">
        <authorList>
            <person name="Lanie J.A."/>
            <person name="Ng W.-L."/>
            <person name="Kazmierczak K.M."/>
            <person name="Andrzejewski T.M."/>
            <person name="Davidsen T.M."/>
            <person name="Wayne K.J."/>
            <person name="Tettelin H."/>
            <person name="Glass J.I."/>
            <person name="Rusch D."/>
            <person name="Podicherti R."/>
            <person name="Tsui H.-C.T."/>
            <person name="Winkler M.E."/>
        </authorList>
    </citation>
    <scope>NUCLEOTIDE SEQUENCE</scope>
</reference>
<dbReference type="GO" id="GO:0005737">
    <property type="term" value="C:cytoplasm"/>
    <property type="evidence" value="ECO:0007669"/>
    <property type="project" value="InterPro"/>
</dbReference>
<dbReference type="InterPro" id="IPR002319">
    <property type="entry name" value="Phenylalanyl-tRNA_Synthase"/>
</dbReference>
<proteinExistence type="predicted"/>
<dbReference type="PANTHER" id="PTHR11538">
    <property type="entry name" value="PHENYLALANYL-TRNA SYNTHETASE"/>
    <property type="match status" value="1"/>
</dbReference>
<dbReference type="SUPFAM" id="SSF46589">
    <property type="entry name" value="tRNA-binding arm"/>
    <property type="match status" value="1"/>
</dbReference>
<feature type="domain" description="Aminoacyl-transfer RNA synthetases class-II family profile" evidence="8">
    <location>
        <begin position="113"/>
        <end position="252"/>
    </location>
</feature>
<sequence>MQETIEAVKKSFLADLDSFPTDSREIDALKSKYFGRKGALANLFSQMGKISPEERPNAGKLINGLKQELTEIFAAKVAKLIDTSNQSTKNVDYTLPGEMQRTGTIHPVTKTLQEVKDIFKSIGFMVAYGPEIDDDYHNFTALNFPQHHPARDMQDTFFVQKDVVLRTHTSNVQIHLMENTEPPLRYIVPGRVYRNEAISFKSYCLFHQIEGLVVDKYISFADLKGTLEYFVKRVFGNDVRMRFRPSFFPFTE</sequence>
<keyword evidence="4" id="KW-0067">ATP-binding</keyword>
<dbReference type="Pfam" id="PF02912">
    <property type="entry name" value="Phe_tRNA-synt_N"/>
    <property type="match status" value="1"/>
</dbReference>
<evidence type="ECO:0000256" key="5">
    <source>
        <dbReference type="ARBA" id="ARBA00022917"/>
    </source>
</evidence>
<dbReference type="Pfam" id="PF01409">
    <property type="entry name" value="tRNA-synt_2d"/>
    <property type="match status" value="1"/>
</dbReference>
<feature type="non-terminal residue" evidence="9">
    <location>
        <position position="252"/>
    </location>
</feature>
<dbReference type="AlphaFoldDB" id="A0A381SWW1"/>
<organism evidence="9">
    <name type="scientific">marine metagenome</name>
    <dbReference type="NCBI Taxonomy" id="408172"/>
    <lineage>
        <taxon>unclassified sequences</taxon>
        <taxon>metagenomes</taxon>
        <taxon>ecological metagenomes</taxon>
    </lineage>
</organism>
<evidence type="ECO:0000256" key="2">
    <source>
        <dbReference type="ARBA" id="ARBA00022598"/>
    </source>
</evidence>
<dbReference type="EMBL" id="UINC01003624">
    <property type="protein sequence ID" value="SVA07939.1"/>
    <property type="molecule type" value="Genomic_DNA"/>
</dbReference>
<dbReference type="InterPro" id="IPR010978">
    <property type="entry name" value="tRNA-bd_arm"/>
</dbReference>
<gene>
    <name evidence="9" type="ORF">METZ01_LOCUS60793</name>
</gene>
<keyword evidence="2" id="KW-0436">Ligase</keyword>
<dbReference type="GO" id="GO:0000049">
    <property type="term" value="F:tRNA binding"/>
    <property type="evidence" value="ECO:0007669"/>
    <property type="project" value="InterPro"/>
</dbReference>
<dbReference type="GO" id="GO:0004826">
    <property type="term" value="F:phenylalanine-tRNA ligase activity"/>
    <property type="evidence" value="ECO:0007669"/>
    <property type="project" value="UniProtKB-EC"/>
</dbReference>
<evidence type="ECO:0000313" key="9">
    <source>
        <dbReference type="EMBL" id="SVA07939.1"/>
    </source>
</evidence>
<evidence type="ECO:0000256" key="1">
    <source>
        <dbReference type="ARBA" id="ARBA00012814"/>
    </source>
</evidence>